<comment type="cofactor">
    <cofactor evidence="1">
        <name>pyridoxal 5'-phosphate</name>
        <dbReference type="ChEBI" id="CHEBI:597326"/>
    </cofactor>
</comment>
<proteinExistence type="inferred from homology"/>
<dbReference type="Proteomes" id="UP000315471">
    <property type="component" value="Unassembled WGS sequence"/>
</dbReference>
<evidence type="ECO:0000256" key="4">
    <source>
        <dbReference type="ARBA" id="ARBA00022898"/>
    </source>
</evidence>
<keyword evidence="2 6" id="KW-0032">Aminotransferase</keyword>
<dbReference type="GO" id="GO:0030170">
    <property type="term" value="F:pyridoxal phosphate binding"/>
    <property type="evidence" value="ECO:0007669"/>
    <property type="project" value="InterPro"/>
</dbReference>
<evidence type="ECO:0000256" key="3">
    <source>
        <dbReference type="ARBA" id="ARBA00022679"/>
    </source>
</evidence>
<dbReference type="InterPro" id="IPR015424">
    <property type="entry name" value="PyrdxlP-dep_Trfase"/>
</dbReference>
<keyword evidence="7" id="KW-1185">Reference proteome</keyword>
<gene>
    <name evidence="6" type="primary">argD_2</name>
    <name evidence="6" type="ORF">Q31b_08670</name>
</gene>
<dbReference type="EC" id="2.6.1.11" evidence="6"/>
<evidence type="ECO:0000256" key="5">
    <source>
        <dbReference type="RuleBase" id="RU003560"/>
    </source>
</evidence>
<evidence type="ECO:0000256" key="1">
    <source>
        <dbReference type="ARBA" id="ARBA00001933"/>
    </source>
</evidence>
<protein>
    <submittedName>
        <fullName evidence="6">Acetylornithine aminotransferase</fullName>
        <ecNumber evidence="6">2.6.1.11</ecNumber>
    </submittedName>
</protein>
<dbReference type="InterPro" id="IPR050103">
    <property type="entry name" value="Class-III_PLP-dep_AT"/>
</dbReference>
<dbReference type="AlphaFoldDB" id="A0A5C6EDB1"/>
<keyword evidence="4 5" id="KW-0663">Pyridoxal phosphate</keyword>
<organism evidence="6 7">
    <name type="scientific">Novipirellula aureliae</name>
    <dbReference type="NCBI Taxonomy" id="2527966"/>
    <lineage>
        <taxon>Bacteria</taxon>
        <taxon>Pseudomonadati</taxon>
        <taxon>Planctomycetota</taxon>
        <taxon>Planctomycetia</taxon>
        <taxon>Pirellulales</taxon>
        <taxon>Pirellulaceae</taxon>
        <taxon>Novipirellula</taxon>
    </lineage>
</organism>
<reference evidence="6 7" key="1">
    <citation type="submission" date="2019-02" db="EMBL/GenBank/DDBJ databases">
        <title>Deep-cultivation of Planctomycetes and their phenomic and genomic characterization uncovers novel biology.</title>
        <authorList>
            <person name="Wiegand S."/>
            <person name="Jogler M."/>
            <person name="Boedeker C."/>
            <person name="Pinto D."/>
            <person name="Vollmers J."/>
            <person name="Rivas-Marin E."/>
            <person name="Kohn T."/>
            <person name="Peeters S.H."/>
            <person name="Heuer A."/>
            <person name="Rast P."/>
            <person name="Oberbeckmann S."/>
            <person name="Bunk B."/>
            <person name="Jeske O."/>
            <person name="Meyerdierks A."/>
            <person name="Storesund J.E."/>
            <person name="Kallscheuer N."/>
            <person name="Luecker S."/>
            <person name="Lage O.M."/>
            <person name="Pohl T."/>
            <person name="Merkel B.J."/>
            <person name="Hornburger P."/>
            <person name="Mueller R.-W."/>
            <person name="Bruemmer F."/>
            <person name="Labrenz M."/>
            <person name="Spormann A.M."/>
            <person name="Op Den Camp H."/>
            <person name="Overmann J."/>
            <person name="Amann R."/>
            <person name="Jetten M.S.M."/>
            <person name="Mascher T."/>
            <person name="Medema M.H."/>
            <person name="Devos D.P."/>
            <person name="Kaster A.-K."/>
            <person name="Ovreas L."/>
            <person name="Rohde M."/>
            <person name="Galperin M.Y."/>
            <person name="Jogler C."/>
        </authorList>
    </citation>
    <scope>NUCLEOTIDE SEQUENCE [LARGE SCALE GENOMIC DNA]</scope>
    <source>
        <strain evidence="6 7">Q31b</strain>
    </source>
</reference>
<dbReference type="Pfam" id="PF00202">
    <property type="entry name" value="Aminotran_3"/>
    <property type="match status" value="1"/>
</dbReference>
<sequence>MPEPQAKKPVPLFKMPSTRKYVMQELPKGLHRTLRDGSRITDAVAGRASVLGFGNETISEAIRQTASGYLGDACDLSLLEGVHREIDGEDLRLLESVQSLLETSGESSAFQPESVSLYPSADEGVESMITIARTQSDDSRYRTITLARSDHGRTGMCRSASGRPELQAKFGPMMAGFDHVEPGDVAGLKSVIDESTAAIMLSPIDFTDAAKPIDADYLLEVRQLCDEYDLMLLFDESRLCIGASGWLLTFQSIANIAADAVALSAGLFGGLPGGMLLASPRFTMERLNGVNRYPLQANVAAATLSALNEHLSAVSTKEEAAALAVAIAEKVAPYEFIRDINASGMTIGIETDLPAESLVDAAAKNQLRFVAAGETSVMLQLPLRIEPSERDALLDRLAETMNTMEQSHATSTDSV</sequence>
<dbReference type="PANTHER" id="PTHR11986">
    <property type="entry name" value="AMINOTRANSFERASE CLASS III"/>
    <property type="match status" value="1"/>
</dbReference>
<dbReference type="InterPro" id="IPR015422">
    <property type="entry name" value="PyrdxlP-dep_Trfase_small"/>
</dbReference>
<dbReference type="Gene3D" id="3.90.1150.10">
    <property type="entry name" value="Aspartate Aminotransferase, domain 1"/>
    <property type="match status" value="1"/>
</dbReference>
<dbReference type="PANTHER" id="PTHR11986:SF79">
    <property type="entry name" value="ACETYLORNITHINE AMINOTRANSFERASE, MITOCHONDRIAL"/>
    <property type="match status" value="1"/>
</dbReference>
<dbReference type="GO" id="GO:0042802">
    <property type="term" value="F:identical protein binding"/>
    <property type="evidence" value="ECO:0007669"/>
    <property type="project" value="TreeGrafter"/>
</dbReference>
<dbReference type="GO" id="GO:0003992">
    <property type="term" value="F:N2-acetyl-L-ornithine:2-oxoglutarate 5-aminotransferase activity"/>
    <property type="evidence" value="ECO:0007669"/>
    <property type="project" value="UniProtKB-EC"/>
</dbReference>
<dbReference type="InterPro" id="IPR015421">
    <property type="entry name" value="PyrdxlP-dep_Trfase_major"/>
</dbReference>
<accession>A0A5C6EDB1</accession>
<evidence type="ECO:0000313" key="7">
    <source>
        <dbReference type="Proteomes" id="UP000315471"/>
    </source>
</evidence>
<evidence type="ECO:0000256" key="2">
    <source>
        <dbReference type="ARBA" id="ARBA00022576"/>
    </source>
</evidence>
<keyword evidence="3 6" id="KW-0808">Transferase</keyword>
<name>A0A5C6EDB1_9BACT</name>
<dbReference type="Gene3D" id="3.40.640.10">
    <property type="entry name" value="Type I PLP-dependent aspartate aminotransferase-like (Major domain)"/>
    <property type="match status" value="1"/>
</dbReference>
<comment type="caution">
    <text evidence="6">The sequence shown here is derived from an EMBL/GenBank/DDBJ whole genome shotgun (WGS) entry which is preliminary data.</text>
</comment>
<comment type="similarity">
    <text evidence="5">Belongs to the class-III pyridoxal-phosphate-dependent aminotransferase family.</text>
</comment>
<dbReference type="InterPro" id="IPR005814">
    <property type="entry name" value="Aminotrans_3"/>
</dbReference>
<evidence type="ECO:0000313" key="6">
    <source>
        <dbReference type="EMBL" id="TWU45691.1"/>
    </source>
</evidence>
<dbReference type="SUPFAM" id="SSF53383">
    <property type="entry name" value="PLP-dependent transferases"/>
    <property type="match status" value="1"/>
</dbReference>
<dbReference type="EMBL" id="SJPY01000001">
    <property type="protein sequence ID" value="TWU45691.1"/>
    <property type="molecule type" value="Genomic_DNA"/>
</dbReference>